<comment type="caution">
    <text evidence="14">The sequence shown here is derived from an EMBL/GenBank/DDBJ whole genome shotgun (WGS) entry which is preliminary data.</text>
</comment>
<evidence type="ECO:0000313" key="14">
    <source>
        <dbReference type="EMBL" id="KAL3836780.1"/>
    </source>
</evidence>
<keyword evidence="7" id="KW-0175">Coiled coil</keyword>
<keyword evidence="5" id="KW-0862">Zinc</keyword>
<evidence type="ECO:0000259" key="13">
    <source>
        <dbReference type="PROSITE" id="PS50950"/>
    </source>
</evidence>
<gene>
    <name evidence="14" type="ORF">ACJMK2_022197</name>
</gene>
<protein>
    <recommendedName>
        <fullName evidence="13">THAP-type domain-containing protein</fullName>
    </recommendedName>
</protein>
<keyword evidence="4 12" id="KW-0863">Zinc-finger</keyword>
<evidence type="ECO:0000256" key="4">
    <source>
        <dbReference type="ARBA" id="ARBA00022771"/>
    </source>
</evidence>
<dbReference type="EMBL" id="JBJQND010000018">
    <property type="protein sequence ID" value="KAL3836780.1"/>
    <property type="molecule type" value="Genomic_DNA"/>
</dbReference>
<evidence type="ECO:0000256" key="1">
    <source>
        <dbReference type="ARBA" id="ARBA00004642"/>
    </source>
</evidence>
<dbReference type="InterPro" id="IPR006612">
    <property type="entry name" value="THAP_Znf"/>
</dbReference>
<evidence type="ECO:0000256" key="5">
    <source>
        <dbReference type="ARBA" id="ARBA00022833"/>
    </source>
</evidence>
<dbReference type="Proteomes" id="UP001634394">
    <property type="component" value="Unassembled WGS sequence"/>
</dbReference>
<dbReference type="GO" id="GO:0008270">
    <property type="term" value="F:zinc ion binding"/>
    <property type="evidence" value="ECO:0007669"/>
    <property type="project" value="UniProtKB-KW"/>
</dbReference>
<organism evidence="14 15">
    <name type="scientific">Sinanodonta woodiana</name>
    <name type="common">Chinese pond mussel</name>
    <name type="synonym">Anodonta woodiana</name>
    <dbReference type="NCBI Taxonomy" id="1069815"/>
    <lineage>
        <taxon>Eukaryota</taxon>
        <taxon>Metazoa</taxon>
        <taxon>Spiralia</taxon>
        <taxon>Lophotrochozoa</taxon>
        <taxon>Mollusca</taxon>
        <taxon>Bivalvia</taxon>
        <taxon>Autobranchia</taxon>
        <taxon>Heteroconchia</taxon>
        <taxon>Palaeoheterodonta</taxon>
        <taxon>Unionida</taxon>
        <taxon>Unionoidea</taxon>
        <taxon>Unionidae</taxon>
        <taxon>Unioninae</taxon>
        <taxon>Sinanodonta</taxon>
    </lineage>
</organism>
<evidence type="ECO:0000256" key="10">
    <source>
        <dbReference type="ARBA" id="ARBA00023242"/>
    </source>
</evidence>
<keyword evidence="8 12" id="KW-0238">DNA-binding</keyword>
<dbReference type="SUPFAM" id="SSF57716">
    <property type="entry name" value="Glucocorticoid receptor-like (DNA-binding domain)"/>
    <property type="match status" value="1"/>
</dbReference>
<comment type="subcellular location">
    <subcellularLocation>
        <location evidence="1">Nucleus</location>
        <location evidence="1">Nucleoplasm</location>
    </subcellularLocation>
</comment>
<keyword evidence="11" id="KW-0131">Cell cycle</keyword>
<keyword evidence="6" id="KW-0805">Transcription regulation</keyword>
<dbReference type="GO" id="GO:0005654">
    <property type="term" value="C:nucleoplasm"/>
    <property type="evidence" value="ECO:0007669"/>
    <property type="project" value="UniProtKB-SubCell"/>
</dbReference>
<dbReference type="GO" id="GO:0003677">
    <property type="term" value="F:DNA binding"/>
    <property type="evidence" value="ECO:0007669"/>
    <property type="project" value="UniProtKB-UniRule"/>
</dbReference>
<dbReference type="PANTHER" id="PTHR46600">
    <property type="entry name" value="THAP DOMAIN-CONTAINING"/>
    <property type="match status" value="1"/>
</dbReference>
<dbReference type="SMART" id="SM00692">
    <property type="entry name" value="DM3"/>
    <property type="match status" value="1"/>
</dbReference>
<dbReference type="SMART" id="SM00980">
    <property type="entry name" value="THAP"/>
    <property type="match status" value="1"/>
</dbReference>
<evidence type="ECO:0000256" key="11">
    <source>
        <dbReference type="ARBA" id="ARBA00023306"/>
    </source>
</evidence>
<dbReference type="AlphaFoldDB" id="A0ABD3TIG0"/>
<accession>A0ABD3TIG0</accession>
<reference evidence="14 15" key="1">
    <citation type="submission" date="2024-11" db="EMBL/GenBank/DDBJ databases">
        <title>Chromosome-level genome assembly of the freshwater bivalve Anodonta woodiana.</title>
        <authorList>
            <person name="Chen X."/>
        </authorList>
    </citation>
    <scope>NUCLEOTIDE SEQUENCE [LARGE SCALE GENOMIC DNA]</scope>
    <source>
        <strain evidence="14">MN2024</strain>
        <tissue evidence="14">Gills</tissue>
    </source>
</reference>
<keyword evidence="15" id="KW-1185">Reference proteome</keyword>
<evidence type="ECO:0000256" key="9">
    <source>
        <dbReference type="ARBA" id="ARBA00023163"/>
    </source>
</evidence>
<feature type="domain" description="THAP-type" evidence="13">
    <location>
        <begin position="1"/>
        <end position="87"/>
    </location>
</feature>
<dbReference type="PROSITE" id="PS50950">
    <property type="entry name" value="ZF_THAP"/>
    <property type="match status" value="1"/>
</dbReference>
<dbReference type="InterPro" id="IPR038441">
    <property type="entry name" value="THAP_Znf_sf"/>
</dbReference>
<dbReference type="InterPro" id="IPR026516">
    <property type="entry name" value="THAP1/10"/>
</dbReference>
<evidence type="ECO:0000313" key="15">
    <source>
        <dbReference type="Proteomes" id="UP001634394"/>
    </source>
</evidence>
<evidence type="ECO:0000256" key="8">
    <source>
        <dbReference type="ARBA" id="ARBA00023125"/>
    </source>
</evidence>
<keyword evidence="9" id="KW-0804">Transcription</keyword>
<comment type="similarity">
    <text evidence="2">Belongs to the THAP1 family.</text>
</comment>
<dbReference type="Gene3D" id="6.20.210.20">
    <property type="entry name" value="THAP domain"/>
    <property type="match status" value="1"/>
</dbReference>
<evidence type="ECO:0000256" key="7">
    <source>
        <dbReference type="ARBA" id="ARBA00023054"/>
    </source>
</evidence>
<evidence type="ECO:0000256" key="3">
    <source>
        <dbReference type="ARBA" id="ARBA00022723"/>
    </source>
</evidence>
<name>A0ABD3TIG0_SINWO</name>
<dbReference type="Pfam" id="PF05485">
    <property type="entry name" value="THAP"/>
    <property type="match status" value="1"/>
</dbReference>
<keyword evidence="10" id="KW-0539">Nucleus</keyword>
<proteinExistence type="inferred from homology"/>
<evidence type="ECO:0000256" key="2">
    <source>
        <dbReference type="ARBA" id="ARBA00006177"/>
    </source>
</evidence>
<keyword evidence="3" id="KW-0479">Metal-binding</keyword>
<dbReference type="PANTHER" id="PTHR46600:SF1">
    <property type="entry name" value="THAP DOMAIN-CONTAINING PROTEIN 1"/>
    <property type="match status" value="1"/>
</dbReference>
<evidence type="ECO:0000256" key="6">
    <source>
        <dbReference type="ARBA" id="ARBA00023015"/>
    </source>
</evidence>
<evidence type="ECO:0000256" key="12">
    <source>
        <dbReference type="PROSITE-ProRule" id="PRU00309"/>
    </source>
</evidence>
<sequence>MVQCAALNCNVKSGQGFSMYLFPKEPHLRKIWTVKLKRDNFVPSDYTKLCERHFEKSQFVMNPEVAASVGFRPKSKMLVNGAIPTLFDLSYPKDKHGKRTLTQTQTSKPSRKFSVIEKRRRFEVN</sequence>